<dbReference type="PANTHER" id="PTHR34258">
    <property type="entry name" value="ARMADILLO-LIKE HELICAL DOMAIN CONTAINING PROTEIN 1"/>
    <property type="match status" value="1"/>
</dbReference>
<protein>
    <submittedName>
        <fullName evidence="1">Armadillo like helical domain containing 1</fullName>
    </submittedName>
</protein>
<evidence type="ECO:0000313" key="1">
    <source>
        <dbReference type="Ensembl" id="ENSAMXP00000005375.2"/>
    </source>
</evidence>
<proteinExistence type="predicted"/>
<dbReference type="Pfam" id="PF17741">
    <property type="entry name" value="DUF5578"/>
    <property type="match status" value="1"/>
</dbReference>
<reference evidence="1" key="3">
    <citation type="submission" date="2025-08" db="UniProtKB">
        <authorList>
            <consortium name="Ensembl"/>
        </authorList>
    </citation>
    <scope>IDENTIFICATION</scope>
</reference>
<dbReference type="Gene3D" id="1.25.10.10">
    <property type="entry name" value="Leucine-rich Repeat Variant"/>
    <property type="match status" value="1"/>
</dbReference>
<organism evidence="1 2">
    <name type="scientific">Astyanax mexicanus</name>
    <name type="common">Blind cave fish</name>
    <name type="synonym">Astyanax fasciatus mexicanus</name>
    <dbReference type="NCBI Taxonomy" id="7994"/>
    <lineage>
        <taxon>Eukaryota</taxon>
        <taxon>Metazoa</taxon>
        <taxon>Chordata</taxon>
        <taxon>Craniata</taxon>
        <taxon>Vertebrata</taxon>
        <taxon>Euteleostomi</taxon>
        <taxon>Actinopterygii</taxon>
        <taxon>Neopterygii</taxon>
        <taxon>Teleostei</taxon>
        <taxon>Ostariophysi</taxon>
        <taxon>Characiformes</taxon>
        <taxon>Characoidei</taxon>
        <taxon>Acestrorhamphidae</taxon>
        <taxon>Acestrorhamphinae</taxon>
        <taxon>Astyanax</taxon>
    </lineage>
</organism>
<dbReference type="eggNOG" id="ENOG502QQAX">
    <property type="taxonomic scope" value="Eukaryota"/>
</dbReference>
<dbReference type="InParanoid" id="W5KCR4"/>
<sequence length="412" mass="46588">MSSSVDRAAGRRLLAFLREWDRGSERVRRRMLQTFLSQNTGKTSPELELEFSQAASLFLTRITVWIRLTYMFGTSLDVQLKALGVFLSAAGGRQYLMEFLEVGGVLTLLEILGQKKTKERDKAQALRLLLIISDAGHRYKELICESYGVRAVADCLAWSKSEETQLSAAVLLESLAQGNPSFQQQVYKGLIALLACSCPKAQQLVLQTLRTVQSVVKSAYPGIVEPLLNLLHSLHQEVQHEVIELISELQQTEVRTSLQRSLITLLKPSRERNRKYKNLQDPEMMKMTDLLPLFVQQAAAAKALRILAQSSQRTSEELIHLGVVHQLLYAMGNQEHEDAQKQASLTLEHFVRSDPVVEEHVQRAMGPALFGSFMKNAELLYTRMDDVEAEILLSNKVNISRGILMFFWQTFL</sequence>
<dbReference type="SUPFAM" id="SSF48371">
    <property type="entry name" value="ARM repeat"/>
    <property type="match status" value="1"/>
</dbReference>
<dbReference type="GeneTree" id="ENSGT00940000166922"/>
<reference evidence="1" key="4">
    <citation type="submission" date="2025-09" db="UniProtKB">
        <authorList>
            <consortium name="Ensembl"/>
        </authorList>
    </citation>
    <scope>IDENTIFICATION</scope>
</reference>
<reference evidence="2" key="1">
    <citation type="submission" date="2013-03" db="EMBL/GenBank/DDBJ databases">
        <authorList>
            <person name="Jeffery W."/>
            <person name="Warren W."/>
            <person name="Wilson R.K."/>
        </authorList>
    </citation>
    <scope>NUCLEOTIDE SEQUENCE</scope>
    <source>
        <strain evidence="2">female</strain>
    </source>
</reference>
<dbReference type="InterPro" id="IPR011989">
    <property type="entry name" value="ARM-like"/>
</dbReference>
<evidence type="ECO:0000313" key="2">
    <source>
        <dbReference type="Proteomes" id="UP000018467"/>
    </source>
</evidence>
<dbReference type="Bgee" id="ENSAMXG00000005250">
    <property type="expression patterns" value="Expressed in head kidney and 6 other cell types or tissues"/>
</dbReference>
<accession>W5KCR4</accession>
<dbReference type="HOGENOM" id="CLU_057628_1_0_1"/>
<dbReference type="InterPro" id="IPR016024">
    <property type="entry name" value="ARM-type_fold"/>
</dbReference>
<name>W5KCR4_ASTMX</name>
<reference evidence="2" key="2">
    <citation type="journal article" date="2014" name="Nat. Commun.">
        <title>The cavefish genome reveals candidate genes for eye loss.</title>
        <authorList>
            <person name="McGaugh S.E."/>
            <person name="Gross J.B."/>
            <person name="Aken B."/>
            <person name="Blin M."/>
            <person name="Borowsky R."/>
            <person name="Chalopin D."/>
            <person name="Hinaux H."/>
            <person name="Jeffery W.R."/>
            <person name="Keene A."/>
            <person name="Ma L."/>
            <person name="Minx P."/>
            <person name="Murphy D."/>
            <person name="O'Quin K.E."/>
            <person name="Retaux S."/>
            <person name="Rohner N."/>
            <person name="Searle S.M."/>
            <person name="Stahl B.A."/>
            <person name="Tabin C."/>
            <person name="Volff J.N."/>
            <person name="Yoshizawa M."/>
            <person name="Warren W.C."/>
        </authorList>
    </citation>
    <scope>NUCLEOTIDE SEQUENCE [LARGE SCALE GENOMIC DNA]</scope>
    <source>
        <strain evidence="2">female</strain>
    </source>
</reference>
<dbReference type="AlphaFoldDB" id="W5KCR4"/>
<dbReference type="Ensembl" id="ENSAMXT00000005375.2">
    <property type="protein sequence ID" value="ENSAMXP00000005375.2"/>
    <property type="gene ID" value="ENSAMXG00000005250.2"/>
</dbReference>
<dbReference type="Proteomes" id="UP000018467">
    <property type="component" value="Unassembled WGS sequence"/>
</dbReference>
<dbReference type="PANTHER" id="PTHR34258:SF1">
    <property type="entry name" value="ARMADILLO-LIKE HELICAL DOMAIN CONTAINING PROTEIN 1"/>
    <property type="match status" value="1"/>
</dbReference>
<keyword evidence="2" id="KW-1185">Reference proteome</keyword>
<dbReference type="InterPro" id="IPR041090">
    <property type="entry name" value="DUF5578"/>
</dbReference>